<dbReference type="SUPFAM" id="SSF100895">
    <property type="entry name" value="Kazal-type serine protease inhibitors"/>
    <property type="match status" value="3"/>
</dbReference>
<dbReference type="InterPro" id="IPR056977">
    <property type="entry name" value="FnI_RECK"/>
</dbReference>
<keyword evidence="3" id="KW-1185">Reference proteome</keyword>
<dbReference type="AlphaFoldDB" id="A0ABD0Y3Q3"/>
<dbReference type="InterPro" id="IPR002350">
    <property type="entry name" value="Kazal_dom"/>
</dbReference>
<dbReference type="Pfam" id="PF23298">
    <property type="entry name" value="FZ_RECK"/>
    <property type="match status" value="1"/>
</dbReference>
<dbReference type="PROSITE" id="PS00282">
    <property type="entry name" value="KAZAL_1"/>
    <property type="match status" value="1"/>
</dbReference>
<organism evidence="2 3">
    <name type="scientific">Ranatra chinensis</name>
    <dbReference type="NCBI Taxonomy" id="642074"/>
    <lineage>
        <taxon>Eukaryota</taxon>
        <taxon>Metazoa</taxon>
        <taxon>Ecdysozoa</taxon>
        <taxon>Arthropoda</taxon>
        <taxon>Hexapoda</taxon>
        <taxon>Insecta</taxon>
        <taxon>Pterygota</taxon>
        <taxon>Neoptera</taxon>
        <taxon>Paraneoptera</taxon>
        <taxon>Hemiptera</taxon>
        <taxon>Heteroptera</taxon>
        <taxon>Panheteroptera</taxon>
        <taxon>Nepomorpha</taxon>
        <taxon>Nepidae</taxon>
        <taxon>Ranatrinae</taxon>
        <taxon>Ranatra</taxon>
    </lineage>
</organism>
<dbReference type="InterPro" id="IPR056979">
    <property type="entry name" value="FZ_RECK"/>
</dbReference>
<dbReference type="SMART" id="SM00280">
    <property type="entry name" value="KAZAL"/>
    <property type="match status" value="3"/>
</dbReference>
<dbReference type="InterPro" id="IPR036058">
    <property type="entry name" value="Kazal_dom_sf"/>
</dbReference>
<accession>A0ABD0Y3Q3</accession>
<dbReference type="Pfam" id="PF07648">
    <property type="entry name" value="Kazal_2"/>
    <property type="match status" value="3"/>
</dbReference>
<gene>
    <name evidence="2" type="ORF">AAG570_003462</name>
</gene>
<feature type="domain" description="Kazal-like" evidence="1">
    <location>
        <begin position="320"/>
        <end position="366"/>
    </location>
</feature>
<dbReference type="Pfam" id="PF25028">
    <property type="entry name" value="FnI_RECK"/>
    <property type="match status" value="1"/>
</dbReference>
<sequence>MSLCTKMFSTEWAASWKIFDEECLTPIEENLAQCIDEVDEPCELGCEGLSYCTTFNNRPTELFRSCDYESDSAARIDVGMWQQRGYVTLPTIQKLFIRNISNCSPIMWKTIACTLQIKPCHRQSHVNRICWEDCFSVLSACLDWEMMGETTTVAKVCSAISVRETDAPCISLDPYLSPSINPYMDAVTRPCKTYPCGPSQVCHVNRSCDSSNDCKSYFCSPGCKLGEMSLHVVPAWTYVRIPTGSGQKGCYRVCQCTLQGTLSPFKEVTCITPNGCKVGDKEHDHGSVFYNDCNMCTCYAGEITCTKKQCKISSGVANTAFTSLPCNCPQTYVPVCAWNGITYPSSCLAKCSELSAGNFLYETCESKDPCASNPCSQSEICVPKRKVCLSKLYNICTQYVCGKIFKFTVLNPSDSCNHLPDEPVCDTNGEQHSNLCFMLRHKKQLAYHGPCLPGCNNSGEVCGVDGTTYQSECLALSRMISIDYSGPCITVGLINENPQQQCANFVECPPLAEKDCLGYTPPGACCPICAGAVKMLFSQKQIDRALHALNGQPIEAFTVEAIIRGLQRQVGVAECSVRGHLTLEGDILVLVVPTVVGGPSVLRFEACLREAEKLAILVQRESPRIVSELSLSVLTAATIVHQHVPAAALSASMPSLCTLISSSALLLISRLAFNLMLAV</sequence>
<dbReference type="Proteomes" id="UP001558652">
    <property type="component" value="Unassembled WGS sequence"/>
</dbReference>
<protein>
    <recommendedName>
        <fullName evidence="1">Kazal-like domain-containing protein</fullName>
    </recommendedName>
</protein>
<evidence type="ECO:0000313" key="3">
    <source>
        <dbReference type="Proteomes" id="UP001558652"/>
    </source>
</evidence>
<dbReference type="PANTHER" id="PTHR13487">
    <property type="entry name" value="SERINE PROTEASE INHIBITOR"/>
    <property type="match status" value="1"/>
</dbReference>
<evidence type="ECO:0000259" key="1">
    <source>
        <dbReference type="PROSITE" id="PS51465"/>
    </source>
</evidence>
<name>A0ABD0Y3Q3_9HEMI</name>
<dbReference type="PANTHER" id="PTHR13487:SF3">
    <property type="entry name" value="REVERSION-INDUCING CYSTEINE-RICH PROTEIN WITH KAZAL MOTIFS"/>
    <property type="match status" value="1"/>
</dbReference>
<dbReference type="EMBL" id="JBFDAA010000014">
    <property type="protein sequence ID" value="KAL1122056.1"/>
    <property type="molecule type" value="Genomic_DNA"/>
</dbReference>
<proteinExistence type="predicted"/>
<dbReference type="Gene3D" id="3.30.60.30">
    <property type="match status" value="2"/>
</dbReference>
<dbReference type="InterPro" id="IPR056976">
    <property type="entry name" value="EGF1_RECK"/>
</dbReference>
<comment type="caution">
    <text evidence="2">The sequence shown here is derived from an EMBL/GenBank/DDBJ whole genome shotgun (WGS) entry which is preliminary data.</text>
</comment>
<dbReference type="InterPro" id="IPR039016">
    <property type="entry name" value="RECK"/>
</dbReference>
<dbReference type="PROSITE" id="PS51465">
    <property type="entry name" value="KAZAL_2"/>
    <property type="match status" value="2"/>
</dbReference>
<reference evidence="2 3" key="1">
    <citation type="submission" date="2024-07" db="EMBL/GenBank/DDBJ databases">
        <title>Chromosome-level genome assembly of the water stick insect Ranatra chinensis (Heteroptera: Nepidae).</title>
        <authorList>
            <person name="Liu X."/>
        </authorList>
    </citation>
    <scope>NUCLEOTIDE SEQUENCE [LARGE SCALE GENOMIC DNA]</scope>
    <source>
        <strain evidence="2">Cailab_2021Rc</strain>
        <tissue evidence="2">Muscle</tissue>
    </source>
</reference>
<feature type="domain" description="Kazal-like" evidence="1">
    <location>
        <begin position="390"/>
        <end position="453"/>
    </location>
</feature>
<dbReference type="Pfam" id="PF25027">
    <property type="entry name" value="EGF1_RECK"/>
    <property type="match status" value="1"/>
</dbReference>
<evidence type="ECO:0000313" key="2">
    <source>
        <dbReference type="EMBL" id="KAL1122056.1"/>
    </source>
</evidence>